<keyword evidence="19" id="KW-1185">Reference proteome</keyword>
<feature type="transmembrane region" description="Helical" evidence="17">
    <location>
        <begin position="403"/>
        <end position="424"/>
    </location>
</feature>
<keyword evidence="8 17" id="KW-0472">Membrane</keyword>
<protein>
    <recommendedName>
        <fullName evidence="12">Probable peptidoglycan glycosyltransferase FtsW</fullName>
        <ecNumber evidence="14">2.4.99.28</ecNumber>
    </recommendedName>
    <alternativeName>
        <fullName evidence="13">Cell division protein FtsW</fullName>
    </alternativeName>
    <alternativeName>
        <fullName evidence="10">Cell wall polymerase</fullName>
    </alternativeName>
    <alternativeName>
        <fullName evidence="9">Peptidoglycan polymerase</fullName>
    </alternativeName>
</protein>
<feature type="region of interest" description="Disordered" evidence="16">
    <location>
        <begin position="213"/>
        <end position="237"/>
    </location>
</feature>
<evidence type="ECO:0000256" key="9">
    <source>
        <dbReference type="ARBA" id="ARBA00032370"/>
    </source>
</evidence>
<evidence type="ECO:0000256" key="11">
    <source>
        <dbReference type="ARBA" id="ARBA00038053"/>
    </source>
</evidence>
<feature type="transmembrane region" description="Helical" evidence="17">
    <location>
        <begin position="188"/>
        <end position="207"/>
    </location>
</feature>
<evidence type="ECO:0000256" key="16">
    <source>
        <dbReference type="SAM" id="MobiDB-lite"/>
    </source>
</evidence>
<dbReference type="InterPro" id="IPR001182">
    <property type="entry name" value="FtsW/RodA"/>
</dbReference>
<feature type="transmembrane region" description="Helical" evidence="17">
    <location>
        <begin position="73"/>
        <end position="91"/>
    </location>
</feature>
<evidence type="ECO:0000256" key="8">
    <source>
        <dbReference type="ARBA" id="ARBA00023136"/>
    </source>
</evidence>
<dbReference type="EMBL" id="JABKKE010000013">
    <property type="protein sequence ID" value="NPE14418.1"/>
    <property type="molecule type" value="Genomic_DNA"/>
</dbReference>
<evidence type="ECO:0000256" key="2">
    <source>
        <dbReference type="ARBA" id="ARBA00022676"/>
    </source>
</evidence>
<keyword evidence="6" id="KW-0573">Peptidoglycan synthesis</keyword>
<comment type="similarity">
    <text evidence="11">Belongs to the SEDS family. FtsW subfamily.</text>
</comment>
<dbReference type="PANTHER" id="PTHR30474">
    <property type="entry name" value="CELL CYCLE PROTEIN"/>
    <property type="match status" value="1"/>
</dbReference>
<dbReference type="EC" id="2.4.99.28" evidence="14"/>
<evidence type="ECO:0000256" key="4">
    <source>
        <dbReference type="ARBA" id="ARBA00022692"/>
    </source>
</evidence>
<evidence type="ECO:0000313" key="19">
    <source>
        <dbReference type="Proteomes" id="UP001193734"/>
    </source>
</evidence>
<evidence type="ECO:0000256" key="15">
    <source>
        <dbReference type="ARBA" id="ARBA00049902"/>
    </source>
</evidence>
<evidence type="ECO:0000256" key="14">
    <source>
        <dbReference type="ARBA" id="ARBA00044770"/>
    </source>
</evidence>
<comment type="catalytic activity">
    <reaction evidence="15">
        <text>[GlcNAc-(1-&gt;4)-Mur2Ac(oyl-L-Ala-gamma-D-Glu-L-Lys-D-Ala-D-Ala)](n)-di-trans,octa-cis-undecaprenyl diphosphate + beta-D-GlcNAc-(1-&gt;4)-Mur2Ac(oyl-L-Ala-gamma-D-Glu-L-Lys-D-Ala-D-Ala)-di-trans,octa-cis-undecaprenyl diphosphate = [GlcNAc-(1-&gt;4)-Mur2Ac(oyl-L-Ala-gamma-D-Glu-L-Lys-D-Ala-D-Ala)](n+1)-di-trans,octa-cis-undecaprenyl diphosphate + di-trans,octa-cis-undecaprenyl diphosphate + H(+)</text>
        <dbReference type="Rhea" id="RHEA:23708"/>
        <dbReference type="Rhea" id="RHEA-COMP:9602"/>
        <dbReference type="Rhea" id="RHEA-COMP:9603"/>
        <dbReference type="ChEBI" id="CHEBI:15378"/>
        <dbReference type="ChEBI" id="CHEBI:58405"/>
        <dbReference type="ChEBI" id="CHEBI:60033"/>
        <dbReference type="ChEBI" id="CHEBI:78435"/>
        <dbReference type="EC" id="2.4.99.28"/>
    </reaction>
</comment>
<keyword evidence="3" id="KW-0808">Transferase</keyword>
<proteinExistence type="inferred from homology"/>
<dbReference type="PANTHER" id="PTHR30474:SF2">
    <property type="entry name" value="PEPTIDOGLYCAN GLYCOSYLTRANSFERASE FTSW-RELATED"/>
    <property type="match status" value="1"/>
</dbReference>
<gene>
    <name evidence="18" type="ORF">HPS55_08780</name>
</gene>
<evidence type="ECO:0000256" key="1">
    <source>
        <dbReference type="ARBA" id="ARBA00004141"/>
    </source>
</evidence>
<evidence type="ECO:0000256" key="10">
    <source>
        <dbReference type="ARBA" id="ARBA00033270"/>
    </source>
</evidence>
<accession>A0ABX2AXK3</accession>
<evidence type="ECO:0000256" key="17">
    <source>
        <dbReference type="SAM" id="Phobius"/>
    </source>
</evidence>
<comment type="subcellular location">
    <subcellularLocation>
        <location evidence="1">Membrane</location>
        <topology evidence="1">Multi-pass membrane protein</topology>
    </subcellularLocation>
</comment>
<organism evidence="18 19">
    <name type="scientific">Xylanibacter rodentium</name>
    <dbReference type="NCBI Taxonomy" id="2736289"/>
    <lineage>
        <taxon>Bacteria</taxon>
        <taxon>Pseudomonadati</taxon>
        <taxon>Bacteroidota</taxon>
        <taxon>Bacteroidia</taxon>
        <taxon>Bacteroidales</taxon>
        <taxon>Prevotellaceae</taxon>
        <taxon>Xylanibacter</taxon>
    </lineage>
</organism>
<dbReference type="RefSeq" id="WP_172174990.1">
    <property type="nucleotide sequence ID" value="NZ_CASGIA010000035.1"/>
</dbReference>
<evidence type="ECO:0000256" key="12">
    <source>
        <dbReference type="ARBA" id="ARBA00041185"/>
    </source>
</evidence>
<comment type="caution">
    <text evidence="18">The sequence shown here is derived from an EMBL/GenBank/DDBJ whole genome shotgun (WGS) entry which is preliminary data.</text>
</comment>
<dbReference type="GeneID" id="82157861"/>
<reference evidence="18 19" key="1">
    <citation type="submission" date="2020-05" db="EMBL/GenBank/DDBJ databases">
        <title>Distinct polysaccharide utilization as determinants for interspecies competition between intestinal Prevotella spp.</title>
        <authorList>
            <person name="Galvez E.J.C."/>
            <person name="Iljazovic A."/>
            <person name="Strowig T."/>
        </authorList>
    </citation>
    <scope>NUCLEOTIDE SEQUENCE [LARGE SCALE GENOMIC DNA]</scope>
    <source>
        <strain evidence="18 19">PROD</strain>
    </source>
</reference>
<feature type="transmembrane region" description="Helical" evidence="17">
    <location>
        <begin position="144"/>
        <end position="176"/>
    </location>
</feature>
<feature type="transmembrane region" description="Helical" evidence="17">
    <location>
        <begin position="46"/>
        <end position="66"/>
    </location>
</feature>
<evidence type="ECO:0000256" key="7">
    <source>
        <dbReference type="ARBA" id="ARBA00022989"/>
    </source>
</evidence>
<evidence type="ECO:0000256" key="13">
    <source>
        <dbReference type="ARBA" id="ARBA00041418"/>
    </source>
</evidence>
<name>A0ABX2AXK3_9BACT</name>
<evidence type="ECO:0000256" key="6">
    <source>
        <dbReference type="ARBA" id="ARBA00022984"/>
    </source>
</evidence>
<keyword evidence="2" id="KW-0328">Glycosyltransferase</keyword>
<keyword evidence="5" id="KW-0133">Cell shape</keyword>
<keyword evidence="7 17" id="KW-1133">Transmembrane helix</keyword>
<dbReference type="Pfam" id="PF01098">
    <property type="entry name" value="FTSW_RODA_SPOVE"/>
    <property type="match status" value="2"/>
</dbReference>
<evidence type="ECO:0000313" key="18">
    <source>
        <dbReference type="EMBL" id="NPE14418.1"/>
    </source>
</evidence>
<feature type="transmembrane region" description="Helical" evidence="17">
    <location>
        <begin position="12"/>
        <end position="34"/>
    </location>
</feature>
<sequence>MKIGNIFKGDKGIWMVFFFLCVISVVEVFSASSGLTYKSNNFITPIFKHSGMLVFGVFVTVVTTNIPCRYFKLMTPFLLIFSFVTLLWVLFSGEAINGAQRVIEIPGFTFQPSEIAKGTMILAEAQILSAMQLDNGTDKKAFKYIMWLAVPMAFLIMLENLSTAALLCLVVLLMMFVGRVPMIQIGKLMGAVTLMVVLALSFVMLAGDAEKAGNNKKTSKTETLAAPPTADSGKTATTLTADRKTIDAAGKNKDDKEGTLSKMFHRADTWKARILDFNSEEVPPRDYDLDKGAQVAHANIAIVSSNFIGKGPGNSVERDFLAQAFSDFIYAIIIEELGIVGAAFVVFLYIILLFRTARIANRCENYFPALLAMGLALLLVVQATFNMLVAVGFVPVTGQPLPLISKGGTSTIINCAYIGAILSVSRTAKRKQNIADEDDDMKEKPYNPK</sequence>
<evidence type="ECO:0000256" key="3">
    <source>
        <dbReference type="ARBA" id="ARBA00022679"/>
    </source>
</evidence>
<feature type="transmembrane region" description="Helical" evidence="17">
    <location>
        <begin position="328"/>
        <end position="354"/>
    </location>
</feature>
<feature type="transmembrane region" description="Helical" evidence="17">
    <location>
        <begin position="366"/>
        <end position="391"/>
    </location>
</feature>
<evidence type="ECO:0000256" key="5">
    <source>
        <dbReference type="ARBA" id="ARBA00022960"/>
    </source>
</evidence>
<keyword evidence="4 17" id="KW-0812">Transmembrane</keyword>
<dbReference type="Proteomes" id="UP001193734">
    <property type="component" value="Unassembled WGS sequence"/>
</dbReference>